<dbReference type="EMBL" id="MU806363">
    <property type="protein sequence ID" value="KAJ3835944.1"/>
    <property type="molecule type" value="Genomic_DNA"/>
</dbReference>
<dbReference type="AlphaFoldDB" id="A0AA38P457"/>
<dbReference type="Gene3D" id="1.25.40.10">
    <property type="entry name" value="Tetratricopeptide repeat domain"/>
    <property type="match status" value="1"/>
</dbReference>
<gene>
    <name evidence="2" type="ORF">F5878DRAFT_626534</name>
</gene>
<dbReference type="Proteomes" id="UP001163846">
    <property type="component" value="Unassembled WGS sequence"/>
</dbReference>
<feature type="compositionally biased region" description="Low complexity" evidence="1">
    <location>
        <begin position="648"/>
        <end position="663"/>
    </location>
</feature>
<dbReference type="SUPFAM" id="SSF48452">
    <property type="entry name" value="TPR-like"/>
    <property type="match status" value="1"/>
</dbReference>
<keyword evidence="3" id="KW-1185">Reference proteome</keyword>
<reference evidence="2" key="1">
    <citation type="submission" date="2022-08" db="EMBL/GenBank/DDBJ databases">
        <authorList>
            <consortium name="DOE Joint Genome Institute"/>
            <person name="Min B."/>
            <person name="Riley R."/>
            <person name="Sierra-Patev S."/>
            <person name="Naranjo-Ortiz M."/>
            <person name="Looney B."/>
            <person name="Konkel Z."/>
            <person name="Slot J.C."/>
            <person name="Sakamoto Y."/>
            <person name="Steenwyk J.L."/>
            <person name="Rokas A."/>
            <person name="Carro J."/>
            <person name="Camarero S."/>
            <person name="Ferreira P."/>
            <person name="Molpeceres G."/>
            <person name="Ruiz-Duenas F.J."/>
            <person name="Serrano A."/>
            <person name="Henrissat B."/>
            <person name="Drula E."/>
            <person name="Hughes K.W."/>
            <person name="Mata J.L."/>
            <person name="Ishikawa N.K."/>
            <person name="Vargas-Isla R."/>
            <person name="Ushijima S."/>
            <person name="Smith C.A."/>
            <person name="Ahrendt S."/>
            <person name="Andreopoulos W."/>
            <person name="He G."/>
            <person name="Labutti K."/>
            <person name="Lipzen A."/>
            <person name="Ng V."/>
            <person name="Sandor L."/>
            <person name="Barry K."/>
            <person name="Martinez A.T."/>
            <person name="Xiao Y."/>
            <person name="Gibbons J.G."/>
            <person name="Terashima K."/>
            <person name="Hibbett D.S."/>
            <person name="Grigoriev I.V."/>
        </authorList>
    </citation>
    <scope>NUCLEOTIDE SEQUENCE</scope>
    <source>
        <strain evidence="2">TFB9207</strain>
    </source>
</reference>
<dbReference type="InterPro" id="IPR032675">
    <property type="entry name" value="LRR_dom_sf"/>
</dbReference>
<dbReference type="InterPro" id="IPR011990">
    <property type="entry name" value="TPR-like_helical_dom_sf"/>
</dbReference>
<sequence>MSASQDELTNTVFHALQNIVPARKATFLLDTALDLIAAGQYGEQVENYFEVYLRTPNLPNADMVKALLARGKARKAEGESLLAKAQQDYEAALRLDPSNQDIQHLLGRNKIVPRFVSNTPASQRAPLEVWERIAYHIPRYHLRTWLFVSPFHREIAVRIIFHTLDLYFGEDQENLNKGLDIFDRAKNDPVFARRVKSLRLHWAYEEGDMLDLMMRLFRTALPEFKALEDFEWIGYPELRADMVQTILRSHRHLHGLGLIGWHFDAIGIASFPSLRKFTLRAEDDDGFAPMSEIPLLLNTNYSTLNHLILAAYLARPHSWDMAFQSHSISRLTHLDLVDTRISHYVLGRILGAAGGLRSLTLHGIMEEPAKAAVLFGGDQVIIGPDGETKHTFLPHLTSFRFLMVGEDEPALYTSVVEFLRQRPNLRRLDLGSCPWHMTLALLRGTPPPRKSEPELQTPSPLKAVASTSFGAMASFSTRSSSALKHRSVDEKASSNVGIPGLRALGVRMGNMTEAKVRDLVNVLPREMVAISLWAALPDRSMDAYAPLFTPFHQLSFLHLQSSSQRRPTPNLMPEKDFQRETDLWHASARSIACTLPTLDFVGWHREHYVVVRSTSPAGSTGNPSLVPVSSSASCSFASSSTMIDHRTPTTLTSPIPSPSLESTGPTVKTMKSPVNLARPDIVYPDTPGAARTNICNINQATVLELKELPSRRRLDCGKGVDLGTEDAAWLERKDVPMDYEEPGLE</sequence>
<evidence type="ECO:0000313" key="2">
    <source>
        <dbReference type="EMBL" id="KAJ3835944.1"/>
    </source>
</evidence>
<dbReference type="Gene3D" id="3.80.10.10">
    <property type="entry name" value="Ribonuclease Inhibitor"/>
    <property type="match status" value="1"/>
</dbReference>
<accession>A0AA38P457</accession>
<evidence type="ECO:0000256" key="1">
    <source>
        <dbReference type="SAM" id="MobiDB-lite"/>
    </source>
</evidence>
<dbReference type="SUPFAM" id="SSF52047">
    <property type="entry name" value="RNI-like"/>
    <property type="match status" value="1"/>
</dbReference>
<organism evidence="2 3">
    <name type="scientific">Lentinula raphanica</name>
    <dbReference type="NCBI Taxonomy" id="153919"/>
    <lineage>
        <taxon>Eukaryota</taxon>
        <taxon>Fungi</taxon>
        <taxon>Dikarya</taxon>
        <taxon>Basidiomycota</taxon>
        <taxon>Agaricomycotina</taxon>
        <taxon>Agaricomycetes</taxon>
        <taxon>Agaricomycetidae</taxon>
        <taxon>Agaricales</taxon>
        <taxon>Marasmiineae</taxon>
        <taxon>Omphalotaceae</taxon>
        <taxon>Lentinula</taxon>
    </lineage>
</organism>
<feature type="region of interest" description="Disordered" evidence="1">
    <location>
        <begin position="645"/>
        <end position="671"/>
    </location>
</feature>
<comment type="caution">
    <text evidence="2">The sequence shown here is derived from an EMBL/GenBank/DDBJ whole genome shotgun (WGS) entry which is preliminary data.</text>
</comment>
<name>A0AA38P457_9AGAR</name>
<protein>
    <submittedName>
        <fullName evidence="2">Uncharacterized protein</fullName>
    </submittedName>
</protein>
<evidence type="ECO:0000313" key="3">
    <source>
        <dbReference type="Proteomes" id="UP001163846"/>
    </source>
</evidence>
<proteinExistence type="predicted"/>